<accession>A0AAE1E278</accession>
<organism evidence="1 2">
    <name type="scientific">Elysia crispata</name>
    <name type="common">lettuce slug</name>
    <dbReference type="NCBI Taxonomy" id="231223"/>
    <lineage>
        <taxon>Eukaryota</taxon>
        <taxon>Metazoa</taxon>
        <taxon>Spiralia</taxon>
        <taxon>Lophotrochozoa</taxon>
        <taxon>Mollusca</taxon>
        <taxon>Gastropoda</taxon>
        <taxon>Heterobranchia</taxon>
        <taxon>Euthyneura</taxon>
        <taxon>Panpulmonata</taxon>
        <taxon>Sacoglossa</taxon>
        <taxon>Placobranchoidea</taxon>
        <taxon>Plakobranchidae</taxon>
        <taxon>Elysia</taxon>
    </lineage>
</organism>
<keyword evidence="2" id="KW-1185">Reference proteome</keyword>
<evidence type="ECO:0000313" key="2">
    <source>
        <dbReference type="Proteomes" id="UP001283361"/>
    </source>
</evidence>
<comment type="caution">
    <text evidence="1">The sequence shown here is derived from an EMBL/GenBank/DDBJ whole genome shotgun (WGS) entry which is preliminary data.</text>
</comment>
<dbReference type="EMBL" id="JAWDGP010001512">
    <property type="protein sequence ID" value="KAK3790875.1"/>
    <property type="molecule type" value="Genomic_DNA"/>
</dbReference>
<dbReference type="Proteomes" id="UP001283361">
    <property type="component" value="Unassembled WGS sequence"/>
</dbReference>
<dbReference type="AlphaFoldDB" id="A0AAE1E278"/>
<name>A0AAE1E278_9GAST</name>
<protein>
    <submittedName>
        <fullName evidence="1">Uncharacterized protein</fullName>
    </submittedName>
</protein>
<reference evidence="1" key="1">
    <citation type="journal article" date="2023" name="G3 (Bethesda)">
        <title>A reference genome for the long-term kleptoplast-retaining sea slug Elysia crispata morphotype clarki.</title>
        <authorList>
            <person name="Eastman K.E."/>
            <person name="Pendleton A.L."/>
            <person name="Shaikh M.A."/>
            <person name="Suttiyut T."/>
            <person name="Ogas R."/>
            <person name="Tomko P."/>
            <person name="Gavelis G."/>
            <person name="Widhalm J.R."/>
            <person name="Wisecaver J.H."/>
        </authorList>
    </citation>
    <scope>NUCLEOTIDE SEQUENCE</scope>
    <source>
        <strain evidence="1">ECLA1</strain>
    </source>
</reference>
<proteinExistence type="predicted"/>
<sequence>MCSNCGGRNHFKVKCKKFHDVSCLQPLVMWNGTEITRFDKTNLLVKKMKTGHEMRVLFTIVKNNLNCLLRLSTYKKFNLMTINKQKYLMAGTSVSKDKLRTPQEISNAS</sequence>
<gene>
    <name evidence="1" type="ORF">RRG08_018483</name>
</gene>
<evidence type="ECO:0000313" key="1">
    <source>
        <dbReference type="EMBL" id="KAK3790875.1"/>
    </source>
</evidence>